<dbReference type="Pfam" id="PF14261">
    <property type="entry name" value="DUF4351"/>
    <property type="match status" value="1"/>
</dbReference>
<dbReference type="STRING" id="1497020.DO97_19665"/>
<dbReference type="PANTHER" id="PTHR34613">
    <property type="entry name" value="SLL0800 PROTEIN"/>
    <property type="match status" value="1"/>
</dbReference>
<dbReference type="InterPro" id="IPR010106">
    <property type="entry name" value="RpnA"/>
</dbReference>
<dbReference type="EMBL" id="JJML01000076">
    <property type="protein sequence ID" value="KGF71439.1"/>
    <property type="molecule type" value="Genomic_DNA"/>
</dbReference>
<evidence type="ECO:0000259" key="1">
    <source>
        <dbReference type="Pfam" id="PF14261"/>
    </source>
</evidence>
<accession>A0A098TH75</accession>
<gene>
    <name evidence="2" type="ORF">DO97_19665</name>
</gene>
<organism evidence="2 3">
    <name type="scientific">Neosynechococcus sphagnicola sy1</name>
    <dbReference type="NCBI Taxonomy" id="1497020"/>
    <lineage>
        <taxon>Bacteria</taxon>
        <taxon>Bacillati</taxon>
        <taxon>Cyanobacteriota</taxon>
        <taxon>Cyanophyceae</taxon>
        <taxon>Neosynechococcales</taxon>
        <taxon>Neosynechococcaceae</taxon>
        <taxon>Neosynechococcus</taxon>
    </lineage>
</organism>
<dbReference type="InterPro" id="IPR025587">
    <property type="entry name" value="DUF4351"/>
</dbReference>
<feature type="domain" description="DUF4351" evidence="1">
    <location>
        <begin position="212"/>
        <end position="270"/>
    </location>
</feature>
<dbReference type="PANTHER" id="PTHR34613:SF1">
    <property type="entry name" value="SLL6017 PROTEIN"/>
    <property type="match status" value="1"/>
</dbReference>
<reference evidence="2 3" key="1">
    <citation type="journal article" date="2014" name="Mol. Ecol.">
        <title>Evolution of Synechococcus.</title>
        <authorList>
            <person name="Dvorak P."/>
            <person name="Casamatta D."/>
            <person name="Hasler P."/>
            <person name="Poulickova A."/>
            <person name="Ondrej V."/>
            <person name="Sanges R."/>
        </authorList>
    </citation>
    <scope>NUCLEOTIDE SEQUENCE [LARGE SCALE GENOMIC DNA]</scope>
    <source>
        <strain evidence="2 3">CAUP A 1101</strain>
    </source>
</reference>
<dbReference type="OrthoDB" id="458251at2"/>
<keyword evidence="3" id="KW-1185">Reference proteome</keyword>
<dbReference type="NCBIfam" id="TIGR01784">
    <property type="entry name" value="T_den_put_tspse"/>
    <property type="match status" value="1"/>
</dbReference>
<protein>
    <recommendedName>
        <fullName evidence="1">DUF4351 domain-containing protein</fullName>
    </recommendedName>
</protein>
<dbReference type="RefSeq" id="WP_036536806.1">
    <property type="nucleotide sequence ID" value="NZ_JJML01000076.1"/>
</dbReference>
<dbReference type="AlphaFoldDB" id="A0A098TH75"/>
<sequence length="285" mass="32667">MFDNTCKFLAESFPEDFASWLLGEPITLTSLSPSELSIEPIRADSLILLDSDEVILHIEFQTQPDSTMGFRMVDYRLRVFRRFPKKQMRQVVVYLTPSNSERVQETVFEIPGTRHEFEVIRLWEQPTQPFLESRGLLPLAVLTQTPDRAQTLRQVAERVETISETRIQSNVAAAAGILAGLLLETDVINQVLRRDIMQQSVIYQEWREEALQEGRQEEGLNLVLRQLNRRIGQISPVSESQIRALALNQLEYLGEALLDFSSAADLDTWLRWSEGNLATGEQLHQ</sequence>
<evidence type="ECO:0000313" key="3">
    <source>
        <dbReference type="Proteomes" id="UP000030170"/>
    </source>
</evidence>
<proteinExistence type="predicted"/>
<dbReference type="Proteomes" id="UP000030170">
    <property type="component" value="Unassembled WGS sequence"/>
</dbReference>
<comment type="caution">
    <text evidence="2">The sequence shown here is derived from an EMBL/GenBank/DDBJ whole genome shotgun (WGS) entry which is preliminary data.</text>
</comment>
<name>A0A098TH75_9CYAN</name>
<evidence type="ECO:0000313" key="2">
    <source>
        <dbReference type="EMBL" id="KGF71439.1"/>
    </source>
</evidence>